<evidence type="ECO:0000313" key="3">
    <source>
        <dbReference type="EMBL" id="OYQ40587.1"/>
    </source>
</evidence>
<dbReference type="InterPro" id="IPR026444">
    <property type="entry name" value="Secre_tail"/>
</dbReference>
<gene>
    <name evidence="3" type="ORF">CHX27_13500</name>
</gene>
<name>A0A255ZGA2_9FLAO</name>
<dbReference type="OrthoDB" id="5381604at2"/>
<evidence type="ECO:0000313" key="4">
    <source>
        <dbReference type="Proteomes" id="UP000216035"/>
    </source>
</evidence>
<dbReference type="AlphaFoldDB" id="A0A255ZGA2"/>
<evidence type="ECO:0000256" key="1">
    <source>
        <dbReference type="ARBA" id="ARBA00022729"/>
    </source>
</evidence>
<keyword evidence="4" id="KW-1185">Reference proteome</keyword>
<dbReference type="NCBIfam" id="TIGR04183">
    <property type="entry name" value="Por_Secre_tail"/>
    <property type="match status" value="1"/>
</dbReference>
<dbReference type="EMBL" id="NOXX01000221">
    <property type="protein sequence ID" value="OYQ40587.1"/>
    <property type="molecule type" value="Genomic_DNA"/>
</dbReference>
<organism evidence="3 4">
    <name type="scientific">Flavobacterium aurantiibacter</name>
    <dbReference type="NCBI Taxonomy" id="2023067"/>
    <lineage>
        <taxon>Bacteria</taxon>
        <taxon>Pseudomonadati</taxon>
        <taxon>Bacteroidota</taxon>
        <taxon>Flavobacteriia</taxon>
        <taxon>Flavobacteriales</taxon>
        <taxon>Flavobacteriaceae</taxon>
        <taxon>Flavobacterium</taxon>
    </lineage>
</organism>
<protein>
    <recommendedName>
        <fullName evidence="2">Secretion system C-terminal sorting domain-containing protein</fullName>
    </recommendedName>
</protein>
<dbReference type="Proteomes" id="UP000216035">
    <property type="component" value="Unassembled WGS sequence"/>
</dbReference>
<sequence>MRFILIANNGGVVEYNYELTPTGSNGTLVKGAWQSVNVLLSFFQNLGFNKTKFFQFKLGTSSDLVSDIVYFDNIYFSVNPGTILNTNTFAQQASLLAFPNPSHGNWKIQSEQNIQTISVHDVSGRQVLVLTPNSSEVIIDAASYPAGLYFAKCTTAAGSHVLKLVRK</sequence>
<comment type="caution">
    <text evidence="3">The sequence shown here is derived from an EMBL/GenBank/DDBJ whole genome shotgun (WGS) entry which is preliminary data.</text>
</comment>
<evidence type="ECO:0000259" key="2">
    <source>
        <dbReference type="Pfam" id="PF18962"/>
    </source>
</evidence>
<dbReference type="Pfam" id="PF18962">
    <property type="entry name" value="Por_Secre_tail"/>
    <property type="match status" value="1"/>
</dbReference>
<accession>A0A255ZGA2</accession>
<proteinExistence type="predicted"/>
<keyword evidence="1" id="KW-0732">Signal</keyword>
<feature type="domain" description="Secretion system C-terminal sorting" evidence="2">
    <location>
        <begin position="98"/>
        <end position="164"/>
    </location>
</feature>
<reference evidence="3 4" key="1">
    <citation type="submission" date="2017-07" db="EMBL/GenBank/DDBJ databases">
        <title>Flavobacterium cyanobacteriorum sp. nov., isolated from cyanobacterial aggregates in a eutrophic lake.</title>
        <authorList>
            <person name="Cai H."/>
        </authorList>
    </citation>
    <scope>NUCLEOTIDE SEQUENCE [LARGE SCALE GENOMIC DNA]</scope>
    <source>
        <strain evidence="3 4">TH167</strain>
    </source>
</reference>